<dbReference type="InterPro" id="IPR029017">
    <property type="entry name" value="Enolase-like_N"/>
</dbReference>
<protein>
    <submittedName>
        <fullName evidence="4">Mandelate racemase/muconate lactonizing enzyme family protein</fullName>
    </submittedName>
</protein>
<dbReference type="InterPro" id="IPR036849">
    <property type="entry name" value="Enolase-like_C_sf"/>
</dbReference>
<dbReference type="Pfam" id="PF13378">
    <property type="entry name" value="MR_MLE_C"/>
    <property type="match status" value="1"/>
</dbReference>
<dbReference type="PANTHER" id="PTHR48080:SF3">
    <property type="entry name" value="ENOLASE SUPERFAMILY MEMBER DDB_G0284701"/>
    <property type="match status" value="1"/>
</dbReference>
<dbReference type="EMBL" id="JAAKYA010000071">
    <property type="protein sequence ID" value="NGO39758.1"/>
    <property type="molecule type" value="Genomic_DNA"/>
</dbReference>
<dbReference type="PANTHER" id="PTHR48080">
    <property type="entry name" value="D-GALACTONATE DEHYDRATASE-RELATED"/>
    <property type="match status" value="1"/>
</dbReference>
<feature type="domain" description="Enolase C-terminal" evidence="3">
    <location>
        <begin position="233"/>
        <end position="453"/>
    </location>
</feature>
<comment type="similarity">
    <text evidence="1">Belongs to the mandelate racemase/muconate lactonizing enzyme family.</text>
</comment>
<gene>
    <name evidence="4" type="ORF">G4L39_10180</name>
</gene>
<proteinExistence type="inferred from homology"/>
<reference evidence="4 5" key="1">
    <citation type="submission" date="2020-02" db="EMBL/GenBank/DDBJ databases">
        <title>Draft genome sequence of Limisphaera ngatamarikiensis NGM72.4T, a thermophilic Verrucomicrobia grouped in subdivision 3.</title>
        <authorList>
            <person name="Carere C.R."/>
            <person name="Steen J."/>
            <person name="Hugenholtz P."/>
            <person name="Stott M.B."/>
        </authorList>
    </citation>
    <scope>NUCLEOTIDE SEQUENCE [LARGE SCALE GENOMIC DNA]</scope>
    <source>
        <strain evidence="4 5">NGM72.4</strain>
    </source>
</reference>
<organism evidence="4 5">
    <name type="scientific">Limisphaera ngatamarikiensis</name>
    <dbReference type="NCBI Taxonomy" id="1324935"/>
    <lineage>
        <taxon>Bacteria</taxon>
        <taxon>Pseudomonadati</taxon>
        <taxon>Verrucomicrobiota</taxon>
        <taxon>Verrucomicrobiia</taxon>
        <taxon>Limisphaerales</taxon>
        <taxon>Limisphaeraceae</taxon>
        <taxon>Limisphaera</taxon>
    </lineage>
</organism>
<dbReference type="RefSeq" id="WP_165107975.1">
    <property type="nucleotide sequence ID" value="NZ_JAAKYA010000071.1"/>
</dbReference>
<accession>A0A6M1RI80</accession>
<comment type="caution">
    <text evidence="4">The sequence shown here is derived from an EMBL/GenBank/DDBJ whole genome shotgun (WGS) entry which is preliminary data.</text>
</comment>
<dbReference type="GO" id="GO:0046872">
    <property type="term" value="F:metal ion binding"/>
    <property type="evidence" value="ECO:0007669"/>
    <property type="project" value="UniProtKB-KW"/>
</dbReference>
<evidence type="ECO:0000256" key="2">
    <source>
        <dbReference type="ARBA" id="ARBA00022723"/>
    </source>
</evidence>
<dbReference type="Gene3D" id="3.20.20.120">
    <property type="entry name" value="Enolase-like C-terminal domain"/>
    <property type="match status" value="1"/>
</dbReference>
<dbReference type="InterPro" id="IPR029065">
    <property type="entry name" value="Enolase_C-like"/>
</dbReference>
<keyword evidence="2" id="KW-0479">Metal-binding</keyword>
<dbReference type="Gene3D" id="3.30.390.10">
    <property type="entry name" value="Enolase-like, N-terminal domain"/>
    <property type="match status" value="1"/>
</dbReference>
<evidence type="ECO:0000259" key="3">
    <source>
        <dbReference type="Pfam" id="PF13378"/>
    </source>
</evidence>
<sequence length="469" mass="52773">MGLSTDVRPIGAELYFLPVSTRVPLKFGAETLTSVVCARVRVRVTDRQGRTGDGWGETPLSVQWVWPGALPYQERLETLQQFCRELVPLWAAIRVEGHPLEIGHAFLETVLPGFWRGFNQRHRRGREPMPWLAALVCASAFDLATYDAFGQRVGLPVYATLHRGFLNHDLARYLRPAPDAPVDFRGLYPSDFFLPEARRRLVAWHLVGGADPLERVDLTGSEPSDGHPVLLSDWIRRDGLKCLKVKLRGDDAAWDYERLVRVGRVALAQDVYWLSADFNCTVRDPAYVNDILDRLRDEYPRIYGMLLYVEQPFPYDLEAHPWDVHSVSARKPLFLDESAHDWKLVGLGRRLGWNGVALKTCKTQTGAILSACWARAHGMALMVQDLTNPMLAQIPHLLLAAHLPTLMGVETNSMQFYPDASVPEAEVHPGAYRRRHGCVDLSTVQGPGFGYGVERIRRVLPEPAAVDGF</sequence>
<name>A0A6M1RI80_9BACT</name>
<evidence type="ECO:0000256" key="1">
    <source>
        <dbReference type="ARBA" id="ARBA00008031"/>
    </source>
</evidence>
<evidence type="ECO:0000313" key="5">
    <source>
        <dbReference type="Proteomes" id="UP000477311"/>
    </source>
</evidence>
<dbReference type="SUPFAM" id="SSF51604">
    <property type="entry name" value="Enolase C-terminal domain-like"/>
    <property type="match status" value="1"/>
</dbReference>
<keyword evidence="5" id="KW-1185">Reference proteome</keyword>
<dbReference type="AlphaFoldDB" id="A0A6M1RI80"/>
<dbReference type="InterPro" id="IPR034593">
    <property type="entry name" value="DgoD-like"/>
</dbReference>
<evidence type="ECO:0000313" key="4">
    <source>
        <dbReference type="EMBL" id="NGO39758.1"/>
    </source>
</evidence>
<dbReference type="Proteomes" id="UP000477311">
    <property type="component" value="Unassembled WGS sequence"/>
</dbReference>
<dbReference type="SUPFAM" id="SSF54826">
    <property type="entry name" value="Enolase N-terminal domain-like"/>
    <property type="match status" value="1"/>
</dbReference>